<feature type="transmembrane region" description="Helical" evidence="2">
    <location>
        <begin position="839"/>
        <end position="856"/>
    </location>
</feature>
<name>A0A813EXM3_POLGL</name>
<dbReference type="EMBL" id="CAJNNV010014436">
    <property type="protein sequence ID" value="CAE8602563.1"/>
    <property type="molecule type" value="Genomic_DNA"/>
</dbReference>
<feature type="region of interest" description="Disordered" evidence="1">
    <location>
        <begin position="309"/>
        <end position="330"/>
    </location>
</feature>
<evidence type="ECO:0000313" key="4">
    <source>
        <dbReference type="EMBL" id="CAE8696896.1"/>
    </source>
</evidence>
<feature type="transmembrane region" description="Helical" evidence="2">
    <location>
        <begin position="398"/>
        <end position="418"/>
    </location>
</feature>
<dbReference type="Proteomes" id="UP000654075">
    <property type="component" value="Unassembled WGS sequence"/>
</dbReference>
<reference evidence="3" key="1">
    <citation type="submission" date="2021-02" db="EMBL/GenBank/DDBJ databases">
        <authorList>
            <person name="Dougan E. K."/>
            <person name="Rhodes N."/>
            <person name="Thang M."/>
            <person name="Chan C."/>
        </authorList>
    </citation>
    <scope>NUCLEOTIDE SEQUENCE</scope>
</reference>
<proteinExistence type="predicted"/>
<dbReference type="AlphaFoldDB" id="A0A813EXM3"/>
<gene>
    <name evidence="3" type="ORF">PGLA1383_LOCUS20804</name>
    <name evidence="4" type="ORF">PGLA2088_LOCUS30044</name>
</gene>
<keyword evidence="2" id="KW-1133">Transmembrane helix</keyword>
<keyword evidence="5" id="KW-1185">Reference proteome</keyword>
<feature type="transmembrane region" description="Helical" evidence="2">
    <location>
        <begin position="923"/>
        <end position="943"/>
    </location>
</feature>
<dbReference type="OrthoDB" id="411610at2759"/>
<feature type="transmembrane region" description="Helical" evidence="2">
    <location>
        <begin position="430"/>
        <end position="454"/>
    </location>
</feature>
<feature type="transmembrane region" description="Helical" evidence="2">
    <location>
        <begin position="503"/>
        <end position="526"/>
    </location>
</feature>
<organism evidence="3 5">
    <name type="scientific">Polarella glacialis</name>
    <name type="common">Dinoflagellate</name>
    <dbReference type="NCBI Taxonomy" id="89957"/>
    <lineage>
        <taxon>Eukaryota</taxon>
        <taxon>Sar</taxon>
        <taxon>Alveolata</taxon>
        <taxon>Dinophyceae</taxon>
        <taxon>Suessiales</taxon>
        <taxon>Suessiaceae</taxon>
        <taxon>Polarella</taxon>
    </lineage>
</organism>
<keyword evidence="2" id="KW-0812">Transmembrane</keyword>
<sequence length="950" mass="108577">MSESLESAAAEVRAHLEIQAESLAEIRDGSKAMCDKVAGALRDPAFQEPKPRGNEAEVSWLCKRVTLSDSLDPGSPMMVAHWSTMKIPGQLAQNPSQLSRCTDVIDTFTKSKSSKRLAIAFVSREQQGHDELSEANQLCEYSLAAEQQGIDLYFYIDVETAKQEQVREKISRACKLPLVLACCTDFLLLWSDAYQSCSWTRLQHLLGYVFSPASVFSIISKDYPKKVLMKDIVGPAVFRAHATSGTLFLRITDPCSGELVAVEDMAIFDAVVKLSQQFTPLAVRGTSSKPVCLGTSRIELVRRGQSLSKNAAGEEQGMASSDDEANDGHPDNIAEKMYGGEFKSELLNGFGFTFKWFLIYTFFRSCMPIIFNGLWVAGANLGSCGGTLQNFWVFLFEYEFYFMLLKSLMITMYFRLFMPVPSPARGTYTPLLHMIVVVLLTTYNASMGLLWWALGLHTKEHLSYFLFKLNFPTAAILTFVTWMLPYICLNYKKADRFLAAKRYLLLVVVLVCDIAFIATSHAYVWVFNYTSEHVLPDLSDFTSQVIQIALVCGFIWIYMPLLGKIWWVGIFLLDKFAPMDDLQHQRFVYFATVICDVHRLMYSRELFVHLDSYIVFYGLLCKDFAWLFYQVVIKSLVTWQTFIFGVFHTDGQGWRIQDDCLRKFRNTMEYPRRWLAWNHHVIDAGYRDEEGNMTGRQVSMFCCDMVIIIRNVPRPFSDSFAKLKMLSKEEHGEQIKTSTLDSAFHLVEATTDSGKEHMHVRGHDNDWDILAANYCDKDLELQSRHSAKSLNTTITATTNRLSERRKAVLVVPFTWQAEFYTHINLRVNSIIFMRAQARLTISLSTALSYLLMQLIIRATPSRKILNEIHDHDREVYTASIVGGVSFLVFDLLMMLLVSFVFLRNPKSRTYNLARYGRLFQDNNFFLMIVLCTVCCDSDFYLTYPVMDFCS</sequence>
<evidence type="ECO:0000256" key="2">
    <source>
        <dbReference type="SAM" id="Phobius"/>
    </source>
</evidence>
<accession>A0A813EXM3</accession>
<protein>
    <submittedName>
        <fullName evidence="3">Uncharacterized protein</fullName>
    </submittedName>
</protein>
<dbReference type="Proteomes" id="UP000626109">
    <property type="component" value="Unassembled WGS sequence"/>
</dbReference>
<dbReference type="EMBL" id="CAJNNW010028612">
    <property type="protein sequence ID" value="CAE8696896.1"/>
    <property type="molecule type" value="Genomic_DNA"/>
</dbReference>
<feature type="transmembrane region" description="Helical" evidence="2">
    <location>
        <begin position="546"/>
        <end position="573"/>
    </location>
</feature>
<comment type="caution">
    <text evidence="3">The sequence shown here is derived from an EMBL/GenBank/DDBJ whole genome shotgun (WGS) entry which is preliminary data.</text>
</comment>
<evidence type="ECO:0000313" key="3">
    <source>
        <dbReference type="EMBL" id="CAE8602563.1"/>
    </source>
</evidence>
<feature type="transmembrane region" description="Helical" evidence="2">
    <location>
        <begin position="876"/>
        <end position="902"/>
    </location>
</feature>
<keyword evidence="2" id="KW-0472">Membrane</keyword>
<evidence type="ECO:0000256" key="1">
    <source>
        <dbReference type="SAM" id="MobiDB-lite"/>
    </source>
</evidence>
<feature type="transmembrane region" description="Helical" evidence="2">
    <location>
        <begin position="474"/>
        <end position="491"/>
    </location>
</feature>
<feature type="transmembrane region" description="Helical" evidence="2">
    <location>
        <begin position="357"/>
        <end position="378"/>
    </location>
</feature>
<evidence type="ECO:0000313" key="5">
    <source>
        <dbReference type="Proteomes" id="UP000654075"/>
    </source>
</evidence>